<evidence type="ECO:0000259" key="10">
    <source>
        <dbReference type="PROSITE" id="PS50850"/>
    </source>
</evidence>
<organism evidence="11">
    <name type="scientific">Eucalyptus grandis</name>
    <name type="common">Flooded gum</name>
    <dbReference type="NCBI Taxonomy" id="71139"/>
    <lineage>
        <taxon>Eukaryota</taxon>
        <taxon>Viridiplantae</taxon>
        <taxon>Streptophyta</taxon>
        <taxon>Embryophyta</taxon>
        <taxon>Tracheophyta</taxon>
        <taxon>Spermatophyta</taxon>
        <taxon>Magnoliopsida</taxon>
        <taxon>eudicotyledons</taxon>
        <taxon>Gunneridae</taxon>
        <taxon>Pentapetalae</taxon>
        <taxon>rosids</taxon>
        <taxon>malvids</taxon>
        <taxon>Myrtales</taxon>
        <taxon>Myrtaceae</taxon>
        <taxon>Myrtoideae</taxon>
        <taxon>Eucalypteae</taxon>
        <taxon>Eucalyptus</taxon>
    </lineage>
</organism>
<evidence type="ECO:0000256" key="7">
    <source>
        <dbReference type="ARBA" id="ARBA00023136"/>
    </source>
</evidence>
<sequence length="472" mass="49724">MDRQEGAEQGLLTAASSGGGRGGGGGGGSATGVLLLSTLVAVCGSLEFGAAIGYSSPAESGIMDDLGLSLAEYSVFGSIMTVGAILGAIMSGKLADLVGRRGAMGISDILCLSGWIAIIFSEGAWLLDIGRLLVGCGVGLISYVVPVYISEITPKNLRGGFGTAHQFMLSLGSALVYFIGTVVNWRILALIGAGPCVLQIVGLFFIPESPRWLAKVGSDRKYEAALQYLRGKNSDISEESTEIKEYTLTLQQISEGRILDLFQKTYARSLLVGVGLMALQQFGGSNAIAFYASSIFESAGFSANVGTITMAVVQVPMTIVGVLLMDRSGRRPLLLISASGTCLGCFLAGLSFLLEDFHRWTQVAPALVFVGIVLYNASFGLGLAGIPWLIMSEIFPINMKGSAGSLVSLVNWFASWIVTYIFNFLMELSTAGTFFIFSAIAGLTILFVAKLVPETKGRTLEEIQAAMNPLTA</sequence>
<dbReference type="GO" id="GO:0051119">
    <property type="term" value="F:sugar transmembrane transporter activity"/>
    <property type="evidence" value="ECO:0007669"/>
    <property type="project" value="InterPro"/>
</dbReference>
<feature type="transmembrane region" description="Helical" evidence="9">
    <location>
        <begin position="161"/>
        <end position="179"/>
    </location>
</feature>
<feature type="transmembrane region" description="Helical" evidence="9">
    <location>
        <begin position="428"/>
        <end position="449"/>
    </location>
</feature>
<feature type="transmembrane region" description="Helical" evidence="9">
    <location>
        <begin position="366"/>
        <end position="391"/>
    </location>
</feature>
<feature type="transmembrane region" description="Helical" evidence="9">
    <location>
        <begin position="132"/>
        <end position="149"/>
    </location>
</feature>
<dbReference type="PRINTS" id="PR00171">
    <property type="entry name" value="SUGRTRNSPORT"/>
</dbReference>
<evidence type="ECO:0000256" key="8">
    <source>
        <dbReference type="RuleBase" id="RU003346"/>
    </source>
</evidence>
<evidence type="ECO:0000256" key="9">
    <source>
        <dbReference type="SAM" id="Phobius"/>
    </source>
</evidence>
<evidence type="ECO:0000256" key="6">
    <source>
        <dbReference type="ARBA" id="ARBA00022989"/>
    </source>
</evidence>
<dbReference type="Pfam" id="PF00083">
    <property type="entry name" value="Sugar_tr"/>
    <property type="match status" value="1"/>
</dbReference>
<feature type="transmembrane region" description="Helical" evidence="9">
    <location>
        <begin position="305"/>
        <end position="325"/>
    </location>
</feature>
<feature type="transmembrane region" description="Helical" evidence="9">
    <location>
        <begin position="270"/>
        <end position="293"/>
    </location>
</feature>
<gene>
    <name evidence="11" type="ORF">EUGRSUZ_B02013</name>
</gene>
<dbReference type="OMA" id="STSEQWR"/>
<dbReference type="GO" id="GO:0022857">
    <property type="term" value="F:transmembrane transporter activity"/>
    <property type="evidence" value="ECO:0000318"/>
    <property type="project" value="GO_Central"/>
</dbReference>
<comment type="similarity">
    <text evidence="2 8">Belongs to the major facilitator superfamily. Sugar transporter (TC 2.A.1.1) family.</text>
</comment>
<dbReference type="eggNOG" id="KOG0254">
    <property type="taxonomic scope" value="Eukaryota"/>
</dbReference>
<dbReference type="InterPro" id="IPR036259">
    <property type="entry name" value="MFS_trans_sf"/>
</dbReference>
<evidence type="ECO:0000256" key="3">
    <source>
        <dbReference type="ARBA" id="ARBA00022448"/>
    </source>
</evidence>
<evidence type="ECO:0000256" key="2">
    <source>
        <dbReference type="ARBA" id="ARBA00010992"/>
    </source>
</evidence>
<comment type="subcellular location">
    <subcellularLocation>
        <location evidence="1">Membrane</location>
        <topology evidence="1">Multi-pass membrane protein</topology>
    </subcellularLocation>
</comment>
<keyword evidence="7 9" id="KW-0472">Membrane</keyword>
<feature type="transmembrane region" description="Helical" evidence="9">
    <location>
        <begin position="33"/>
        <end position="53"/>
    </location>
</feature>
<dbReference type="InterPro" id="IPR003663">
    <property type="entry name" value="Sugar/inositol_transpt"/>
</dbReference>
<dbReference type="PROSITE" id="PS00216">
    <property type="entry name" value="SUGAR_TRANSPORT_1"/>
    <property type="match status" value="1"/>
</dbReference>
<dbReference type="NCBIfam" id="TIGR00879">
    <property type="entry name" value="SP"/>
    <property type="match status" value="1"/>
</dbReference>
<feature type="transmembrane region" description="Helical" evidence="9">
    <location>
        <begin position="185"/>
        <end position="206"/>
    </location>
</feature>
<keyword evidence="5 9" id="KW-0812">Transmembrane</keyword>
<dbReference type="Gramene" id="KCW85181">
    <property type="protein sequence ID" value="KCW85181"/>
    <property type="gene ID" value="EUGRSUZ_B02013"/>
</dbReference>
<keyword evidence="3 8" id="KW-0813">Transport</keyword>
<name>A0A059D420_EUCGR</name>
<dbReference type="SUPFAM" id="SSF103473">
    <property type="entry name" value="MFS general substrate transporter"/>
    <property type="match status" value="1"/>
</dbReference>
<dbReference type="GO" id="GO:0055085">
    <property type="term" value="P:transmembrane transport"/>
    <property type="evidence" value="ECO:0000318"/>
    <property type="project" value="GO_Central"/>
</dbReference>
<dbReference type="PANTHER" id="PTHR48021:SF3">
    <property type="entry name" value="MAJOR FACILITATOR SUPERFAMILY (MFS) PROFILE DOMAIN-CONTAINING PROTEIN"/>
    <property type="match status" value="1"/>
</dbReference>
<dbReference type="AlphaFoldDB" id="A0A059D420"/>
<dbReference type="GO" id="GO:0016020">
    <property type="term" value="C:membrane"/>
    <property type="evidence" value="ECO:0000318"/>
    <property type="project" value="GO_Central"/>
</dbReference>
<feature type="domain" description="Major facilitator superfamily (MFS) profile" evidence="10">
    <location>
        <begin position="33"/>
        <end position="456"/>
    </location>
</feature>
<dbReference type="OrthoDB" id="6133115at2759"/>
<dbReference type="KEGG" id="egr:104432344"/>
<dbReference type="InterPro" id="IPR005829">
    <property type="entry name" value="Sugar_transporter_CS"/>
</dbReference>
<reference evidence="11" key="1">
    <citation type="submission" date="2013-07" db="EMBL/GenBank/DDBJ databases">
        <title>The genome of Eucalyptus grandis.</title>
        <authorList>
            <person name="Schmutz J."/>
            <person name="Hayes R."/>
            <person name="Myburg A."/>
            <person name="Tuskan G."/>
            <person name="Grattapaglia D."/>
            <person name="Rokhsar D.S."/>
        </authorList>
    </citation>
    <scope>NUCLEOTIDE SEQUENCE</scope>
    <source>
        <tissue evidence="11">Leaf extractions</tissue>
    </source>
</reference>
<evidence type="ECO:0000256" key="4">
    <source>
        <dbReference type="ARBA" id="ARBA00022597"/>
    </source>
</evidence>
<evidence type="ECO:0000313" key="11">
    <source>
        <dbReference type="EMBL" id="KCW85181.1"/>
    </source>
</evidence>
<keyword evidence="4" id="KW-0762">Sugar transport</keyword>
<dbReference type="FunFam" id="1.20.1250.20:FF:000043">
    <property type="entry name" value="sugar transporter ERD6-like 6"/>
    <property type="match status" value="1"/>
</dbReference>
<dbReference type="CDD" id="cd17358">
    <property type="entry name" value="MFS_GLUT6_8_Class3_like"/>
    <property type="match status" value="1"/>
</dbReference>
<dbReference type="PROSITE" id="PS50850">
    <property type="entry name" value="MFS"/>
    <property type="match status" value="1"/>
</dbReference>
<evidence type="ECO:0000256" key="5">
    <source>
        <dbReference type="ARBA" id="ARBA00022692"/>
    </source>
</evidence>
<feature type="transmembrane region" description="Helical" evidence="9">
    <location>
        <begin position="102"/>
        <end position="120"/>
    </location>
</feature>
<protein>
    <recommendedName>
        <fullName evidence="10">Major facilitator superfamily (MFS) profile domain-containing protein</fullName>
    </recommendedName>
</protein>
<feature type="transmembrane region" description="Helical" evidence="9">
    <location>
        <begin position="332"/>
        <end position="354"/>
    </location>
</feature>
<accession>A0A059D420</accession>
<dbReference type="InterPro" id="IPR005828">
    <property type="entry name" value="MFS_sugar_transport-like"/>
</dbReference>
<feature type="transmembrane region" description="Helical" evidence="9">
    <location>
        <begin position="403"/>
        <end position="422"/>
    </location>
</feature>
<proteinExistence type="inferred from homology"/>
<dbReference type="InterPro" id="IPR050549">
    <property type="entry name" value="MFS_Trehalose_Transporter"/>
</dbReference>
<dbReference type="InParanoid" id="A0A059D420"/>
<dbReference type="Gene3D" id="1.20.1250.20">
    <property type="entry name" value="MFS general substrate transporter like domains"/>
    <property type="match status" value="1"/>
</dbReference>
<dbReference type="EMBL" id="KK198754">
    <property type="protein sequence ID" value="KCW85181.1"/>
    <property type="molecule type" value="Genomic_DNA"/>
</dbReference>
<evidence type="ECO:0000256" key="1">
    <source>
        <dbReference type="ARBA" id="ARBA00004141"/>
    </source>
</evidence>
<feature type="transmembrane region" description="Helical" evidence="9">
    <location>
        <begin position="73"/>
        <end position="90"/>
    </location>
</feature>
<dbReference type="InterPro" id="IPR044775">
    <property type="entry name" value="MFS_ERD6/Tret1-like"/>
</dbReference>
<dbReference type="PANTHER" id="PTHR48021">
    <property type="match status" value="1"/>
</dbReference>
<keyword evidence="6 9" id="KW-1133">Transmembrane helix</keyword>
<dbReference type="InterPro" id="IPR020846">
    <property type="entry name" value="MFS_dom"/>
</dbReference>